<organism evidence="3 4">
    <name type="scientific">Actinomyces bowdenii</name>
    <dbReference type="NCBI Taxonomy" id="131109"/>
    <lineage>
        <taxon>Bacteria</taxon>
        <taxon>Bacillati</taxon>
        <taxon>Actinomycetota</taxon>
        <taxon>Actinomycetes</taxon>
        <taxon>Actinomycetales</taxon>
        <taxon>Actinomycetaceae</taxon>
        <taxon>Actinomyces</taxon>
    </lineage>
</organism>
<dbReference type="Proteomes" id="UP000572528">
    <property type="component" value="Unassembled WGS sequence"/>
</dbReference>
<reference evidence="3 4" key="1">
    <citation type="submission" date="2020-07" db="EMBL/GenBank/DDBJ databases">
        <title>MOT database genomes.</title>
        <authorList>
            <person name="Joseph S."/>
            <person name="Aduse-Opoku J."/>
            <person name="Hashim A."/>
            <person name="Wade W."/>
            <person name="Curtis M."/>
        </authorList>
    </citation>
    <scope>NUCLEOTIDE SEQUENCE [LARGE SCALE GENOMIC DNA]</scope>
    <source>
        <strain evidence="3 4">WMus004</strain>
    </source>
</reference>
<name>A0A853ELW8_9ACTO</name>
<dbReference type="InterPro" id="IPR018306">
    <property type="entry name" value="Phage_T5_Orf172_DNA-bd"/>
</dbReference>
<dbReference type="AlphaFoldDB" id="A0A853ELW8"/>
<evidence type="ECO:0000256" key="1">
    <source>
        <dbReference type="SAM" id="Coils"/>
    </source>
</evidence>
<gene>
    <name evidence="3" type="ORF">HZZ05_11675</name>
</gene>
<dbReference type="Pfam" id="PF13455">
    <property type="entry name" value="MUG113"/>
    <property type="match status" value="1"/>
</dbReference>
<dbReference type="InterPro" id="IPR025280">
    <property type="entry name" value="SNIPE"/>
</dbReference>
<dbReference type="EMBL" id="JACBXV010000221">
    <property type="protein sequence ID" value="NYS70154.1"/>
    <property type="molecule type" value="Genomic_DNA"/>
</dbReference>
<evidence type="ECO:0000259" key="2">
    <source>
        <dbReference type="SMART" id="SM00974"/>
    </source>
</evidence>
<proteinExistence type="predicted"/>
<feature type="coiled-coil region" evidence="1">
    <location>
        <begin position="257"/>
        <end position="346"/>
    </location>
</feature>
<dbReference type="Pfam" id="PF13250">
    <property type="entry name" value="SNIPE"/>
    <property type="match status" value="1"/>
</dbReference>
<protein>
    <submittedName>
        <fullName evidence="3">DUF4041 domain-containing protein</fullName>
    </submittedName>
</protein>
<accession>A0A853ELW8</accession>
<feature type="domain" description="Bacteriophage T5 Orf172 DNA-binding" evidence="2">
    <location>
        <begin position="363"/>
        <end position="446"/>
    </location>
</feature>
<dbReference type="RefSeq" id="WP_179901394.1">
    <property type="nucleotide sequence ID" value="NZ_JACBXV010000221.1"/>
</dbReference>
<keyword evidence="1" id="KW-0175">Coiled coil</keyword>
<sequence length="487" mass="55308">MFNRKQNQINDLTSRLAWAEATIANLQGIIARAGGQGVLDMQGLASQMAADHEQAMASLNQARQEAEASHQQAMEALAKAQQEAEADHQRRLKALDKNLTKVTRNLERAQEQERKTVARIAEQRQELDALTQETSDIRIMVDAGLNPYPHPAQSSLDLRVRLEDVRSRIKSMVRDKTAIKATSSFTFNNSSAKGRKFVSDMSKMMLRAYNSEAENCVLTVKAGNGDAARKRLERTREQAERLGTLIDLKVTHEYHRLRLEELELALAYQNAKKAEKEAEREERARLREERKAQQELEAQRAKLSKEMDHYRNVLASLRAEGRENEAATIEARLNHLHEEIDKVDSRAANIRAGYVYVISNIGAFGERMVKIGMTRRLEPMDRVRELGDASVPFGFDVHALFFSEDAVGVENRLHHHFADRRVNRVNTRREFFYVTPAQVRDALTQVAEGSLLEFTEVPEAEQYRMSLQIAEADTPSHDASEAPERVL</sequence>
<evidence type="ECO:0000313" key="3">
    <source>
        <dbReference type="EMBL" id="NYS70154.1"/>
    </source>
</evidence>
<comment type="caution">
    <text evidence="3">The sequence shown here is derived from an EMBL/GenBank/DDBJ whole genome shotgun (WGS) entry which is preliminary data.</text>
</comment>
<dbReference type="SMART" id="SM00974">
    <property type="entry name" value="T5orf172"/>
    <property type="match status" value="1"/>
</dbReference>
<evidence type="ECO:0000313" key="4">
    <source>
        <dbReference type="Proteomes" id="UP000572528"/>
    </source>
</evidence>
<feature type="coiled-coil region" evidence="1">
    <location>
        <begin position="45"/>
        <end position="133"/>
    </location>
</feature>